<dbReference type="AlphaFoldDB" id="A0A9R1UB05"/>
<accession>A0A9R1UB05</accession>
<dbReference type="KEGG" id="fas:105273341"/>
<dbReference type="GeneID" id="105273341"/>
<sequence length="617" mass="71558">MENNDIGKKSKKSSKRRLLDGNDKVMKKLKKKARWASLSSESDIERSPSRYSGKFPDWLDMTDSEDQFEKPKEKKKKKRKIAISAEEAEVYTNEKGKKHSKYDEPEADVKLEISPKKKKKQPVEVAPVVIERDRPCPRRFKKSLTPMEFKENGDVSDFPSKTEEKISRKTSKDTESTAEEPRKDAAFRKKEKSPKKEPKAPTNLFSEHDELPNDVEKFSEAYPEVLEKPVEVTAKSSPKKKHPKKLPKTTENLADHDELPNDANEFSQASHQEFREPVEATIKSSSSESSAKARSPSKPSEKNIEEQKHDPSQAHKEPPKRPVKKITKVPAAELVTLGEEYKIKKVNEKPCRDCNEPVKIKMKTRVRDMGTQTIESAVMNGLRTRGRPKGPPKVKKQDPVSVKDRIITPRQPTDQDEFIDMHHKPKPLTQEQIEQLRSMTVSLKHPVPPQHDVEVTAGCRPLTSEEKENFKAFETLKIGVWRVEEDRTIVKNWKKFCKRHSWNPDITAPFTSWRHKGAYYIPQMDERKKFLQFLAHGLSNRSLYNVYMRFKNLYSTHRIERYSPLEDATLMAEIENNPNFDKTKYLSQLAEKLNRTRHSIWRRYQILKKKAEAADDV</sequence>
<feature type="compositionally biased region" description="Basic residues" evidence="1">
    <location>
        <begin position="237"/>
        <end position="247"/>
    </location>
</feature>
<feature type="compositionally biased region" description="Low complexity" evidence="1">
    <location>
        <begin position="283"/>
        <end position="298"/>
    </location>
</feature>
<protein>
    <submittedName>
        <fullName evidence="3">Muscle M-line assembly protein unc-89</fullName>
    </submittedName>
</protein>
<gene>
    <name evidence="3" type="primary">LOC105273341</name>
</gene>
<name>A0A9R1UB05_9HYME</name>
<feature type="compositionally biased region" description="Basic and acidic residues" evidence="1">
    <location>
        <begin position="160"/>
        <end position="199"/>
    </location>
</feature>
<dbReference type="Proteomes" id="UP000694866">
    <property type="component" value="Unplaced"/>
</dbReference>
<evidence type="ECO:0000313" key="3">
    <source>
        <dbReference type="RefSeq" id="XP_011314037.1"/>
    </source>
</evidence>
<feature type="region of interest" description="Disordered" evidence="1">
    <location>
        <begin position="1"/>
        <end position="327"/>
    </location>
</feature>
<feature type="compositionally biased region" description="Basic and acidic residues" evidence="1">
    <location>
        <begin position="17"/>
        <end position="26"/>
    </location>
</feature>
<proteinExistence type="predicted"/>
<dbReference type="OrthoDB" id="5812619at2759"/>
<evidence type="ECO:0000256" key="1">
    <source>
        <dbReference type="SAM" id="MobiDB-lite"/>
    </source>
</evidence>
<evidence type="ECO:0000313" key="2">
    <source>
        <dbReference type="Proteomes" id="UP000694866"/>
    </source>
</evidence>
<keyword evidence="2" id="KW-1185">Reference proteome</keyword>
<feature type="compositionally biased region" description="Basic and acidic residues" evidence="1">
    <location>
        <begin position="101"/>
        <end position="115"/>
    </location>
</feature>
<feature type="compositionally biased region" description="Basic and acidic residues" evidence="1">
    <location>
        <begin position="299"/>
        <end position="320"/>
    </location>
</feature>
<feature type="compositionally biased region" description="Basic and acidic residues" evidence="1">
    <location>
        <begin position="206"/>
        <end position="230"/>
    </location>
</feature>
<reference evidence="3" key="1">
    <citation type="submission" date="2025-08" db="UniProtKB">
        <authorList>
            <consortium name="RefSeq"/>
        </authorList>
    </citation>
    <scope>IDENTIFICATION</scope>
    <source>
        <strain evidence="3">USDA-PBARC FA_bdor</strain>
        <tissue evidence="3">Whole organism</tissue>
    </source>
</reference>
<organism evidence="2 3">
    <name type="scientific">Fopius arisanus</name>
    <dbReference type="NCBI Taxonomy" id="64838"/>
    <lineage>
        <taxon>Eukaryota</taxon>
        <taxon>Metazoa</taxon>
        <taxon>Ecdysozoa</taxon>
        <taxon>Arthropoda</taxon>
        <taxon>Hexapoda</taxon>
        <taxon>Insecta</taxon>
        <taxon>Pterygota</taxon>
        <taxon>Neoptera</taxon>
        <taxon>Endopterygota</taxon>
        <taxon>Hymenoptera</taxon>
        <taxon>Apocrita</taxon>
        <taxon>Ichneumonoidea</taxon>
        <taxon>Braconidae</taxon>
        <taxon>Opiinae</taxon>
        <taxon>Fopius</taxon>
    </lineage>
</organism>
<dbReference type="RefSeq" id="XP_011314037.1">
    <property type="nucleotide sequence ID" value="XM_011315735.1"/>
</dbReference>